<evidence type="ECO:0000256" key="1">
    <source>
        <dbReference type="ARBA" id="ARBA00010364"/>
    </source>
</evidence>
<sequence>MNHKECPIDIEQIKEGLLLPVRAQPSGKKNAITGVHNRCLKVSVTQIPEKGKANDAFVKVLAKLLKLKKSQISLYRGNTSQQKKFLITGIALEELQMRLPEF</sequence>
<dbReference type="InterPro" id="IPR036591">
    <property type="entry name" value="YggU-like_sf"/>
</dbReference>
<gene>
    <name evidence="2" type="ORF">MNBD_PLANCTO02-3420</name>
</gene>
<proteinExistence type="inferred from homology"/>
<comment type="similarity">
    <text evidence="1">Belongs to the UPF0235 family.</text>
</comment>
<dbReference type="EMBL" id="UOGL01000121">
    <property type="protein sequence ID" value="VAX37442.1"/>
    <property type="molecule type" value="Genomic_DNA"/>
</dbReference>
<dbReference type="PANTHER" id="PTHR13420:SF7">
    <property type="entry name" value="UPF0235 PROTEIN C15ORF40"/>
    <property type="match status" value="1"/>
</dbReference>
<dbReference type="GO" id="GO:0005737">
    <property type="term" value="C:cytoplasm"/>
    <property type="evidence" value="ECO:0007669"/>
    <property type="project" value="TreeGrafter"/>
</dbReference>
<dbReference type="SMART" id="SM01152">
    <property type="entry name" value="DUF167"/>
    <property type="match status" value="1"/>
</dbReference>
<dbReference type="SUPFAM" id="SSF69786">
    <property type="entry name" value="YggU-like"/>
    <property type="match status" value="1"/>
</dbReference>
<evidence type="ECO:0008006" key="3">
    <source>
        <dbReference type="Google" id="ProtNLM"/>
    </source>
</evidence>
<accession>A0A3B1D9K8</accession>
<evidence type="ECO:0000313" key="2">
    <source>
        <dbReference type="EMBL" id="VAX37442.1"/>
    </source>
</evidence>
<organism evidence="2">
    <name type="scientific">hydrothermal vent metagenome</name>
    <dbReference type="NCBI Taxonomy" id="652676"/>
    <lineage>
        <taxon>unclassified sequences</taxon>
        <taxon>metagenomes</taxon>
        <taxon>ecological metagenomes</taxon>
    </lineage>
</organism>
<dbReference type="InterPro" id="IPR003746">
    <property type="entry name" value="DUF167"/>
</dbReference>
<dbReference type="NCBIfam" id="TIGR00251">
    <property type="entry name" value="DUF167 family protein"/>
    <property type="match status" value="1"/>
</dbReference>
<dbReference type="HAMAP" id="MF_00634">
    <property type="entry name" value="UPF0235"/>
    <property type="match status" value="1"/>
</dbReference>
<dbReference type="AlphaFoldDB" id="A0A3B1D9K8"/>
<dbReference type="PANTHER" id="PTHR13420">
    <property type="entry name" value="UPF0235 PROTEIN C15ORF40"/>
    <property type="match status" value="1"/>
</dbReference>
<dbReference type="Pfam" id="PF02594">
    <property type="entry name" value="DUF167"/>
    <property type="match status" value="1"/>
</dbReference>
<protein>
    <recommendedName>
        <fullName evidence="3">COG1872</fullName>
    </recommendedName>
</protein>
<reference evidence="2" key="1">
    <citation type="submission" date="2018-06" db="EMBL/GenBank/DDBJ databases">
        <authorList>
            <person name="Zhirakovskaya E."/>
        </authorList>
    </citation>
    <scope>NUCLEOTIDE SEQUENCE</scope>
</reference>
<dbReference type="Gene3D" id="3.30.1200.10">
    <property type="entry name" value="YggU-like"/>
    <property type="match status" value="1"/>
</dbReference>
<name>A0A3B1D9K8_9ZZZZ</name>